<dbReference type="PANTHER" id="PTHR40074">
    <property type="entry name" value="O-ACETYLTRANSFERASE WECH"/>
    <property type="match status" value="1"/>
</dbReference>
<feature type="transmembrane region" description="Helical" evidence="7">
    <location>
        <begin position="313"/>
        <end position="338"/>
    </location>
</feature>
<sequence>MTSGTTDVAGAPRVPVPAHVDAPARGSAPDLAWLDWLRVLAIVGVVTIHVVGSTALAPWARTSRLGWLAIWLDIGFVFVVPVFVMISGALFLDPARFRGTGDFLRRRALRLLPALVVWHLVYWAFRVVYLDQEIGVRDFLESTVTGRLYPHLYYFWVVLGLVVVTPVLVPWVATAPRRSLLLAGLCAASMPVLTVALRNGLEAAPVWVETPWTWWLFYLGLYLLGSALRDVVLRGVALVAAGTAAVLLGALLTWQWRNPAAPGWLQVVSPVSYYGLGVHVYAVLVLLVARALVRPGGVGRVLARPAPARVGRVLGAATLGVFCSHLLLVPVVAGIPALGGDAAAGSSVQLVARVACVLVISYTATLVLRRVPVVRSVL</sequence>
<organism evidence="9">
    <name type="scientific">Cellulosimicrobium sp. ES-005</name>
    <dbReference type="NCBI Taxonomy" id="3163031"/>
    <lineage>
        <taxon>Bacteria</taxon>
        <taxon>Bacillati</taxon>
        <taxon>Actinomycetota</taxon>
        <taxon>Actinomycetes</taxon>
        <taxon>Micrococcales</taxon>
        <taxon>Promicromonosporaceae</taxon>
        <taxon>Cellulosimicrobium</taxon>
    </lineage>
</organism>
<keyword evidence="6 7" id="KW-0472">Membrane</keyword>
<evidence type="ECO:0000259" key="8">
    <source>
        <dbReference type="Pfam" id="PF01757"/>
    </source>
</evidence>
<accession>A0AAU8G1U3</accession>
<dbReference type="GO" id="GO:0005886">
    <property type="term" value="C:plasma membrane"/>
    <property type="evidence" value="ECO:0007669"/>
    <property type="project" value="UniProtKB-SubCell"/>
</dbReference>
<keyword evidence="9" id="KW-0012">Acyltransferase</keyword>
<feature type="transmembrane region" description="Helical" evidence="7">
    <location>
        <begin position="180"/>
        <end position="200"/>
    </location>
</feature>
<evidence type="ECO:0000256" key="5">
    <source>
        <dbReference type="ARBA" id="ARBA00022989"/>
    </source>
</evidence>
<dbReference type="GO" id="GO:0016413">
    <property type="term" value="F:O-acetyltransferase activity"/>
    <property type="evidence" value="ECO:0007669"/>
    <property type="project" value="TreeGrafter"/>
</dbReference>
<feature type="transmembrane region" description="Helical" evidence="7">
    <location>
        <begin position="274"/>
        <end position="293"/>
    </location>
</feature>
<name>A0AAU8G1U3_9MICO</name>
<feature type="transmembrane region" description="Helical" evidence="7">
    <location>
        <begin position="153"/>
        <end position="173"/>
    </location>
</feature>
<evidence type="ECO:0000256" key="7">
    <source>
        <dbReference type="SAM" id="Phobius"/>
    </source>
</evidence>
<feature type="domain" description="Acyltransferase 3" evidence="8">
    <location>
        <begin position="32"/>
        <end position="366"/>
    </location>
</feature>
<keyword evidence="3" id="KW-1003">Cell membrane</keyword>
<keyword evidence="4 7" id="KW-0812">Transmembrane</keyword>
<evidence type="ECO:0000256" key="2">
    <source>
        <dbReference type="ARBA" id="ARBA00007400"/>
    </source>
</evidence>
<dbReference type="InterPro" id="IPR002656">
    <property type="entry name" value="Acyl_transf_3_dom"/>
</dbReference>
<feature type="transmembrane region" description="Helical" evidence="7">
    <location>
        <begin position="235"/>
        <end position="254"/>
    </location>
</feature>
<dbReference type="GO" id="GO:0009246">
    <property type="term" value="P:enterobacterial common antigen biosynthetic process"/>
    <property type="evidence" value="ECO:0007669"/>
    <property type="project" value="TreeGrafter"/>
</dbReference>
<dbReference type="EMBL" id="CP159290">
    <property type="protein sequence ID" value="XCH30889.1"/>
    <property type="molecule type" value="Genomic_DNA"/>
</dbReference>
<evidence type="ECO:0000256" key="1">
    <source>
        <dbReference type="ARBA" id="ARBA00004651"/>
    </source>
</evidence>
<proteinExistence type="inferred from homology"/>
<gene>
    <name evidence="9" type="ORF">ABRQ22_04160</name>
</gene>
<feature type="transmembrane region" description="Helical" evidence="7">
    <location>
        <begin position="66"/>
        <end position="91"/>
    </location>
</feature>
<dbReference type="AlphaFoldDB" id="A0AAU8G1U3"/>
<feature type="transmembrane region" description="Helical" evidence="7">
    <location>
        <begin position="39"/>
        <end position="60"/>
    </location>
</feature>
<evidence type="ECO:0000313" key="9">
    <source>
        <dbReference type="EMBL" id="XCH30889.1"/>
    </source>
</evidence>
<dbReference type="PANTHER" id="PTHR40074:SF2">
    <property type="entry name" value="O-ACETYLTRANSFERASE WECH"/>
    <property type="match status" value="1"/>
</dbReference>
<keyword evidence="5 7" id="KW-1133">Transmembrane helix</keyword>
<evidence type="ECO:0000256" key="4">
    <source>
        <dbReference type="ARBA" id="ARBA00022692"/>
    </source>
</evidence>
<protein>
    <submittedName>
        <fullName evidence="9">Acyltransferase family protein</fullName>
    </submittedName>
</protein>
<feature type="transmembrane region" description="Helical" evidence="7">
    <location>
        <begin position="111"/>
        <end position="129"/>
    </location>
</feature>
<reference evidence="9" key="1">
    <citation type="submission" date="2024-06" db="EMBL/GenBank/DDBJ databases">
        <title>Complete genome sequence of the cellulolytic actinobacterium, Cellulosimicrobium ES-005.</title>
        <authorList>
            <person name="Matthews C.T."/>
            <person name="Underwood K.D."/>
            <person name="Ghanchi K.M."/>
            <person name="Fields S.D."/>
            <person name="Gardner S.G."/>
        </authorList>
    </citation>
    <scope>NUCLEOTIDE SEQUENCE</scope>
    <source>
        <strain evidence="9">ES-005</strain>
    </source>
</reference>
<evidence type="ECO:0000256" key="3">
    <source>
        <dbReference type="ARBA" id="ARBA00022475"/>
    </source>
</evidence>
<comment type="subcellular location">
    <subcellularLocation>
        <location evidence="1">Cell membrane</location>
        <topology evidence="1">Multi-pass membrane protein</topology>
    </subcellularLocation>
</comment>
<comment type="similarity">
    <text evidence="2">Belongs to the acyltransferase 3 family.</text>
</comment>
<dbReference type="Pfam" id="PF01757">
    <property type="entry name" value="Acyl_transf_3"/>
    <property type="match status" value="1"/>
</dbReference>
<evidence type="ECO:0000256" key="6">
    <source>
        <dbReference type="ARBA" id="ARBA00023136"/>
    </source>
</evidence>
<keyword evidence="9" id="KW-0808">Transferase</keyword>
<dbReference type="RefSeq" id="WP_353708685.1">
    <property type="nucleotide sequence ID" value="NZ_CP159290.1"/>
</dbReference>
<feature type="transmembrane region" description="Helical" evidence="7">
    <location>
        <begin position="212"/>
        <end position="228"/>
    </location>
</feature>
<feature type="transmembrane region" description="Helical" evidence="7">
    <location>
        <begin position="350"/>
        <end position="368"/>
    </location>
</feature>